<comment type="caution">
    <text evidence="2">The sequence shown here is derived from an EMBL/GenBank/DDBJ whole genome shotgun (WGS) entry which is preliminary data.</text>
</comment>
<feature type="region of interest" description="Disordered" evidence="1">
    <location>
        <begin position="18"/>
        <end position="52"/>
    </location>
</feature>
<dbReference type="OrthoDB" id="10507068at2759"/>
<protein>
    <submittedName>
        <fullName evidence="2">Uncharacterized protein</fullName>
    </submittedName>
</protein>
<dbReference type="Proteomes" id="UP000701801">
    <property type="component" value="Unassembled WGS sequence"/>
</dbReference>
<evidence type="ECO:0000313" key="2">
    <source>
        <dbReference type="EMBL" id="CAG8978409.1"/>
    </source>
</evidence>
<organism evidence="2 3">
    <name type="scientific">Hymenoscyphus albidus</name>
    <dbReference type="NCBI Taxonomy" id="595503"/>
    <lineage>
        <taxon>Eukaryota</taxon>
        <taxon>Fungi</taxon>
        <taxon>Dikarya</taxon>
        <taxon>Ascomycota</taxon>
        <taxon>Pezizomycotina</taxon>
        <taxon>Leotiomycetes</taxon>
        <taxon>Helotiales</taxon>
        <taxon>Helotiaceae</taxon>
        <taxon>Hymenoscyphus</taxon>
    </lineage>
</organism>
<evidence type="ECO:0000313" key="3">
    <source>
        <dbReference type="Proteomes" id="UP000701801"/>
    </source>
</evidence>
<feature type="region of interest" description="Disordered" evidence="1">
    <location>
        <begin position="82"/>
        <end position="114"/>
    </location>
</feature>
<dbReference type="AlphaFoldDB" id="A0A9N9LNG9"/>
<sequence length="114" mass="13251">MLKRGFDMTAIRETKIAVRELDPRKDGRYTHSRHGRERKKDTEGTQDKDSNYVIPARYVPTLQDPRLNSFKQPFAEITQKLEKIVPGDDDDDYDDTPPPPAPNPNPNDEEREEQ</sequence>
<reference evidence="2" key="1">
    <citation type="submission" date="2021-07" db="EMBL/GenBank/DDBJ databases">
        <authorList>
            <person name="Durling M."/>
        </authorList>
    </citation>
    <scope>NUCLEOTIDE SEQUENCE</scope>
</reference>
<dbReference type="EMBL" id="CAJVRM010000256">
    <property type="protein sequence ID" value="CAG8978409.1"/>
    <property type="molecule type" value="Genomic_DNA"/>
</dbReference>
<feature type="compositionally biased region" description="Basic and acidic residues" evidence="1">
    <location>
        <begin position="18"/>
        <end position="29"/>
    </location>
</feature>
<keyword evidence="3" id="KW-1185">Reference proteome</keyword>
<evidence type="ECO:0000256" key="1">
    <source>
        <dbReference type="SAM" id="MobiDB-lite"/>
    </source>
</evidence>
<name>A0A9N9LNG9_9HELO</name>
<gene>
    <name evidence="2" type="ORF">HYALB_00011107</name>
</gene>
<feature type="compositionally biased region" description="Basic and acidic residues" evidence="1">
    <location>
        <begin position="38"/>
        <end position="50"/>
    </location>
</feature>
<proteinExistence type="predicted"/>
<feature type="compositionally biased region" description="Pro residues" evidence="1">
    <location>
        <begin position="96"/>
        <end position="105"/>
    </location>
</feature>
<accession>A0A9N9LNG9</accession>